<evidence type="ECO:0000259" key="9">
    <source>
        <dbReference type="PROSITE" id="PS51371"/>
    </source>
</evidence>
<dbReference type="Gene3D" id="3.40.50.300">
    <property type="entry name" value="P-loop containing nucleotide triphosphate hydrolases"/>
    <property type="match status" value="1"/>
</dbReference>
<gene>
    <name evidence="10" type="ORF">KCX74_08245</name>
</gene>
<dbReference type="PROSITE" id="PS00676">
    <property type="entry name" value="SIGMA54_INTERACT_2"/>
    <property type="match status" value="1"/>
</dbReference>
<dbReference type="PRINTS" id="PR01590">
    <property type="entry name" value="HTHFIS"/>
</dbReference>
<feature type="domain" description="CBS" evidence="9">
    <location>
        <begin position="13"/>
        <end position="69"/>
    </location>
</feature>
<feature type="domain" description="PAS" evidence="8">
    <location>
        <begin position="134"/>
        <end position="179"/>
    </location>
</feature>
<dbReference type="PROSITE" id="PS00688">
    <property type="entry name" value="SIGMA54_INTERACT_3"/>
    <property type="match status" value="1"/>
</dbReference>
<dbReference type="Gene3D" id="3.10.580.10">
    <property type="entry name" value="CBS-domain"/>
    <property type="match status" value="1"/>
</dbReference>
<dbReference type="Pfam" id="PF00158">
    <property type="entry name" value="Sigma54_activat"/>
    <property type="match status" value="1"/>
</dbReference>
<keyword evidence="4" id="KW-0238">DNA-binding</keyword>
<dbReference type="PANTHER" id="PTHR32071:SF57">
    <property type="entry name" value="C4-DICARBOXYLATE TRANSPORT TRANSCRIPTIONAL REGULATORY PROTEIN DCTD"/>
    <property type="match status" value="1"/>
</dbReference>
<keyword evidence="11" id="KW-1185">Reference proteome</keyword>
<keyword evidence="1" id="KW-0547">Nucleotide-binding</keyword>
<dbReference type="InterPro" id="IPR035965">
    <property type="entry name" value="PAS-like_dom_sf"/>
</dbReference>
<keyword evidence="5" id="KW-0804">Transcription</keyword>
<dbReference type="SUPFAM" id="SSF52540">
    <property type="entry name" value="P-loop containing nucleoside triphosphate hydrolases"/>
    <property type="match status" value="1"/>
</dbReference>
<dbReference type="FunFam" id="3.40.50.300:FF:000006">
    <property type="entry name" value="DNA-binding transcriptional regulator NtrC"/>
    <property type="match status" value="1"/>
</dbReference>
<dbReference type="CDD" id="cd02205">
    <property type="entry name" value="CBS_pair_SF"/>
    <property type="match status" value="1"/>
</dbReference>
<dbReference type="PANTHER" id="PTHR32071">
    <property type="entry name" value="TRANSCRIPTIONAL REGULATORY PROTEIN"/>
    <property type="match status" value="1"/>
</dbReference>
<comment type="caution">
    <text evidence="10">The sequence shown here is derived from an EMBL/GenBank/DDBJ whole genome shotgun (WGS) entry which is preliminary data.</text>
</comment>
<evidence type="ECO:0000259" key="7">
    <source>
        <dbReference type="PROSITE" id="PS50045"/>
    </source>
</evidence>
<dbReference type="InterPro" id="IPR009057">
    <property type="entry name" value="Homeodomain-like_sf"/>
</dbReference>
<dbReference type="Gene3D" id="3.30.450.20">
    <property type="entry name" value="PAS domain"/>
    <property type="match status" value="1"/>
</dbReference>
<organism evidence="10 11">
    <name type="scientific">Virgibacillus salarius</name>
    <dbReference type="NCBI Taxonomy" id="447199"/>
    <lineage>
        <taxon>Bacteria</taxon>
        <taxon>Bacillati</taxon>
        <taxon>Bacillota</taxon>
        <taxon>Bacilli</taxon>
        <taxon>Bacillales</taxon>
        <taxon>Bacillaceae</taxon>
        <taxon>Virgibacillus</taxon>
    </lineage>
</organism>
<evidence type="ECO:0000313" key="10">
    <source>
        <dbReference type="EMBL" id="MBR7796033.1"/>
    </source>
</evidence>
<dbReference type="InterPro" id="IPR002078">
    <property type="entry name" value="Sigma_54_int"/>
</dbReference>
<dbReference type="AlphaFoldDB" id="A0A941DXM1"/>
<evidence type="ECO:0000259" key="8">
    <source>
        <dbReference type="PROSITE" id="PS50112"/>
    </source>
</evidence>
<dbReference type="Pfam" id="PF02954">
    <property type="entry name" value="HTH_8"/>
    <property type="match status" value="1"/>
</dbReference>
<dbReference type="Proteomes" id="UP000675284">
    <property type="component" value="Unassembled WGS sequence"/>
</dbReference>
<dbReference type="EMBL" id="JAGSOT010000020">
    <property type="protein sequence ID" value="MBR7796033.1"/>
    <property type="molecule type" value="Genomic_DNA"/>
</dbReference>
<dbReference type="InterPro" id="IPR025662">
    <property type="entry name" value="Sigma_54_int_dom_ATP-bd_1"/>
</dbReference>
<evidence type="ECO:0000256" key="6">
    <source>
        <dbReference type="PROSITE-ProRule" id="PRU00703"/>
    </source>
</evidence>
<dbReference type="InterPro" id="IPR013767">
    <property type="entry name" value="PAS_fold"/>
</dbReference>
<evidence type="ECO:0000313" key="11">
    <source>
        <dbReference type="Proteomes" id="UP000675284"/>
    </source>
</evidence>
<dbReference type="Pfam" id="PF25601">
    <property type="entry name" value="AAA_lid_14"/>
    <property type="match status" value="1"/>
</dbReference>
<dbReference type="InterPro" id="IPR002197">
    <property type="entry name" value="HTH_Fis"/>
</dbReference>
<reference evidence="10" key="1">
    <citation type="submission" date="2021-04" db="EMBL/GenBank/DDBJ databases">
        <title>Isolation and polyphasic classification of algal microorganism.</title>
        <authorList>
            <person name="Wang S."/>
        </authorList>
    </citation>
    <scope>NUCLEOTIDE SEQUENCE</scope>
    <source>
        <strain evidence="10">720a</strain>
    </source>
</reference>
<feature type="domain" description="Sigma-54 factor interaction" evidence="7">
    <location>
        <begin position="276"/>
        <end position="506"/>
    </location>
</feature>
<dbReference type="PROSITE" id="PS00675">
    <property type="entry name" value="SIGMA54_INTERACT_1"/>
    <property type="match status" value="1"/>
</dbReference>
<dbReference type="SMART" id="SM00091">
    <property type="entry name" value="PAS"/>
    <property type="match status" value="1"/>
</dbReference>
<evidence type="ECO:0000256" key="3">
    <source>
        <dbReference type="ARBA" id="ARBA00023015"/>
    </source>
</evidence>
<dbReference type="Gene3D" id="1.10.8.60">
    <property type="match status" value="1"/>
</dbReference>
<dbReference type="Pfam" id="PF00571">
    <property type="entry name" value="CBS"/>
    <property type="match status" value="1"/>
</dbReference>
<protein>
    <submittedName>
        <fullName evidence="10">Sigma 54-interacting transcriptional regulator</fullName>
    </submittedName>
</protein>
<dbReference type="InterPro" id="IPR000014">
    <property type="entry name" value="PAS"/>
</dbReference>
<dbReference type="PROSITE" id="PS50112">
    <property type="entry name" value="PAS"/>
    <property type="match status" value="1"/>
</dbReference>
<accession>A0A941DXM1</accession>
<dbReference type="SUPFAM" id="SSF54631">
    <property type="entry name" value="CBS-domain pair"/>
    <property type="match status" value="1"/>
</dbReference>
<sequence>MMKPELDTVEKWMNTKPTTIDPLMEVHEALKLLRNLNETELPVTQDGHLLGILRLQDIIVLMNEKGDKSHQQTANVMTNSFVRLNKDTVLQDIRELPGYIVSDESGKLEGVLTEKELLLYHKELTQKVKKTEDLMKWYELIFNTAYEGLTVVDENGVIQLFNEAYSRYVGVPKDAAVGQHASNVIDNTRLPVVLKTGVPERSQAHRLQGQDLVVHRIPIWKDNKIIGAAGILVYEGLTEIQQVIQRMEQLHKRDEHNYQLKQVSNFLDSAINFEDILGDSPAISNAKKIARKAASSKATVLITGESGVGKEQFAKAIHYAGDTKAGDFISVNCAAIPEGLMESELFGYTKGAFTGADREGKAGKFELAHNGTIFLDEIGDMPLRMQAKILRVLQEKKVERVGGNQPIPLNFRLITATNKNLTQMVHDGKFREDLYYRLYVIPIDIPPLRERKNDIPIIIAHKLQQLAKVYQANVKTIDQQLLKLMYKYDWPGNIRELMNILERLFVLTDGEHISFNALPEFLHIELQKEGTLAPVQSLKKRRELLAEASKEEQELIKQTLEQVKGNKSQAAKLLGVSRATLYNKISRYALDKNYNT</sequence>
<keyword evidence="3" id="KW-0805">Transcription regulation</keyword>
<dbReference type="InterPro" id="IPR027417">
    <property type="entry name" value="P-loop_NTPase"/>
</dbReference>
<dbReference type="InterPro" id="IPR025943">
    <property type="entry name" value="Sigma_54_int_dom_ATP-bd_2"/>
</dbReference>
<dbReference type="GO" id="GO:0043565">
    <property type="term" value="F:sequence-specific DNA binding"/>
    <property type="evidence" value="ECO:0007669"/>
    <property type="project" value="InterPro"/>
</dbReference>
<proteinExistence type="predicted"/>
<dbReference type="SUPFAM" id="SSF55785">
    <property type="entry name" value="PYP-like sensor domain (PAS domain)"/>
    <property type="match status" value="1"/>
</dbReference>
<keyword evidence="6" id="KW-0129">CBS domain</keyword>
<evidence type="ECO:0000256" key="4">
    <source>
        <dbReference type="ARBA" id="ARBA00023125"/>
    </source>
</evidence>
<dbReference type="NCBIfam" id="TIGR00229">
    <property type="entry name" value="sensory_box"/>
    <property type="match status" value="1"/>
</dbReference>
<dbReference type="GO" id="GO:0005524">
    <property type="term" value="F:ATP binding"/>
    <property type="evidence" value="ECO:0007669"/>
    <property type="project" value="UniProtKB-KW"/>
</dbReference>
<dbReference type="PROSITE" id="PS51371">
    <property type="entry name" value="CBS"/>
    <property type="match status" value="1"/>
</dbReference>
<evidence type="ECO:0000256" key="1">
    <source>
        <dbReference type="ARBA" id="ARBA00022741"/>
    </source>
</evidence>
<dbReference type="InterPro" id="IPR025944">
    <property type="entry name" value="Sigma_54_int_dom_CS"/>
</dbReference>
<dbReference type="InterPro" id="IPR058031">
    <property type="entry name" value="AAA_lid_NorR"/>
</dbReference>
<dbReference type="GO" id="GO:0006355">
    <property type="term" value="P:regulation of DNA-templated transcription"/>
    <property type="evidence" value="ECO:0007669"/>
    <property type="project" value="InterPro"/>
</dbReference>
<dbReference type="InterPro" id="IPR000644">
    <property type="entry name" value="CBS_dom"/>
</dbReference>
<evidence type="ECO:0000256" key="2">
    <source>
        <dbReference type="ARBA" id="ARBA00022840"/>
    </source>
</evidence>
<dbReference type="PROSITE" id="PS50045">
    <property type="entry name" value="SIGMA54_INTERACT_4"/>
    <property type="match status" value="1"/>
</dbReference>
<dbReference type="InterPro" id="IPR003593">
    <property type="entry name" value="AAA+_ATPase"/>
</dbReference>
<evidence type="ECO:0000256" key="5">
    <source>
        <dbReference type="ARBA" id="ARBA00023163"/>
    </source>
</evidence>
<keyword evidence="2" id="KW-0067">ATP-binding</keyword>
<dbReference type="SUPFAM" id="SSF46689">
    <property type="entry name" value="Homeodomain-like"/>
    <property type="match status" value="1"/>
</dbReference>
<dbReference type="SMART" id="SM00382">
    <property type="entry name" value="AAA"/>
    <property type="match status" value="1"/>
</dbReference>
<dbReference type="Gene3D" id="1.10.10.60">
    <property type="entry name" value="Homeodomain-like"/>
    <property type="match status" value="1"/>
</dbReference>
<dbReference type="InterPro" id="IPR046342">
    <property type="entry name" value="CBS_dom_sf"/>
</dbReference>
<dbReference type="CDD" id="cd00009">
    <property type="entry name" value="AAA"/>
    <property type="match status" value="1"/>
</dbReference>
<dbReference type="Pfam" id="PF00989">
    <property type="entry name" value="PAS"/>
    <property type="match status" value="1"/>
</dbReference>
<name>A0A941DXM1_9BACI</name>